<dbReference type="InterPro" id="IPR014044">
    <property type="entry name" value="CAP_dom"/>
</dbReference>
<dbReference type="CDD" id="cd05380">
    <property type="entry name" value="CAP_euk"/>
    <property type="match status" value="1"/>
</dbReference>
<dbReference type="Proteomes" id="UP000838756">
    <property type="component" value="Unassembled WGS sequence"/>
</dbReference>
<evidence type="ECO:0000256" key="3">
    <source>
        <dbReference type="SAM" id="Phobius"/>
    </source>
</evidence>
<dbReference type="SUPFAM" id="SSF55797">
    <property type="entry name" value="PR-1-like"/>
    <property type="match status" value="1"/>
</dbReference>
<dbReference type="Pfam" id="PF00188">
    <property type="entry name" value="CAP"/>
    <property type="match status" value="1"/>
</dbReference>
<name>A0A8S4R985_9NEOP</name>
<evidence type="ECO:0000256" key="2">
    <source>
        <dbReference type="ARBA" id="ARBA00022525"/>
    </source>
</evidence>
<comment type="caution">
    <text evidence="6">The sequence shown here is derived from an EMBL/GenBank/DDBJ whole genome shotgun (WGS) entry which is preliminary data.</text>
</comment>
<evidence type="ECO:0000256" key="4">
    <source>
        <dbReference type="SAM" id="SignalP"/>
    </source>
</evidence>
<proteinExistence type="predicted"/>
<dbReference type="AlphaFoldDB" id="A0A8S4R985"/>
<sequence>MFCFTNKILIIFALISETLGVGIDYYIDQDNNPVTLYTATNVNAVRRTLESNRISQTNISVHGTLYSNYKDTNKNEDIEDGDIIVSYNIEERKTHFEKSFSTHQKTPKNLEGRNRSIIPAVKSAQNSVQTTLPFNLNSFEEYDYKNFNDKDDSGLLALRHQVAGDRLSSLPNKTENDTPYAKFYNLEPAVNQDLNLNMTKYMFDKTWYVPQEFPCWDLPILYGELGAKKNKYNVFLIYGGNLVNVIESSTEKETNYKPVEPQISHVINKWCEVEPCYGDHTLCIFPSLAKSNICDKQYTVHVPSILDQSAVVNTINTMRNHIANGISKRYPHLPSAANMKQVTYDYDLEDMAEAWLRQCLPGSAPCSALDGNLVSHLECTKYAKYCCTKTSKRNSQCTPRPECYVYPIIGCIHIWFSSAGKELIERDVQCGRSSVSTFHTVQLLWAKTSKIGCAFGERSNGDIRVVCNFSPGAPFYLETKLYCGIIAHNDIKYLRDNENLTDIFYLASLGIKWHSLINLPSDKVLATTDKMADENVVRVTAASTKSHWGVGSLTKLYKEGWVRKQLGDHKNGTRSLTARLVAKYTFIDETESRCDTDESIYIAGRPGSLCVENGRVYKGLCYGFRDPTPGYRLIAILASIALFSLILYDLFSGVVRQTA</sequence>
<dbReference type="SMART" id="SM00198">
    <property type="entry name" value="SCP"/>
    <property type="match status" value="1"/>
</dbReference>
<feature type="signal peptide" evidence="4">
    <location>
        <begin position="1"/>
        <end position="20"/>
    </location>
</feature>
<reference evidence="6" key="1">
    <citation type="submission" date="2022-03" db="EMBL/GenBank/DDBJ databases">
        <authorList>
            <person name="Lindestad O."/>
        </authorList>
    </citation>
    <scope>NUCLEOTIDE SEQUENCE</scope>
</reference>
<feature type="chain" id="PRO_5035806185" evidence="4">
    <location>
        <begin position="21"/>
        <end position="659"/>
    </location>
</feature>
<comment type="subcellular location">
    <subcellularLocation>
        <location evidence="1">Secreted</location>
    </subcellularLocation>
</comment>
<protein>
    <submittedName>
        <fullName evidence="6">Jg22215 protein</fullName>
    </submittedName>
</protein>
<evidence type="ECO:0000313" key="6">
    <source>
        <dbReference type="EMBL" id="CAH2232562.1"/>
    </source>
</evidence>
<organism evidence="6 7">
    <name type="scientific">Pararge aegeria aegeria</name>
    <dbReference type="NCBI Taxonomy" id="348720"/>
    <lineage>
        <taxon>Eukaryota</taxon>
        <taxon>Metazoa</taxon>
        <taxon>Ecdysozoa</taxon>
        <taxon>Arthropoda</taxon>
        <taxon>Hexapoda</taxon>
        <taxon>Insecta</taxon>
        <taxon>Pterygota</taxon>
        <taxon>Neoptera</taxon>
        <taxon>Endopterygota</taxon>
        <taxon>Lepidoptera</taxon>
        <taxon>Glossata</taxon>
        <taxon>Ditrysia</taxon>
        <taxon>Papilionoidea</taxon>
        <taxon>Nymphalidae</taxon>
        <taxon>Satyrinae</taxon>
        <taxon>Satyrini</taxon>
        <taxon>Parargina</taxon>
        <taxon>Pararge</taxon>
    </lineage>
</organism>
<keyword evidence="4" id="KW-0732">Signal</keyword>
<feature type="domain" description="SCP" evidence="5">
    <location>
        <begin position="306"/>
        <end position="477"/>
    </location>
</feature>
<keyword evidence="7" id="KW-1185">Reference proteome</keyword>
<dbReference type="OrthoDB" id="414826at2759"/>
<keyword evidence="3" id="KW-0812">Transmembrane</keyword>
<evidence type="ECO:0000256" key="1">
    <source>
        <dbReference type="ARBA" id="ARBA00004613"/>
    </source>
</evidence>
<dbReference type="Gene3D" id="3.40.33.10">
    <property type="entry name" value="CAP"/>
    <property type="match status" value="1"/>
</dbReference>
<keyword evidence="3" id="KW-0472">Membrane</keyword>
<keyword evidence="3" id="KW-1133">Transmembrane helix</keyword>
<evidence type="ECO:0000259" key="5">
    <source>
        <dbReference type="SMART" id="SM00198"/>
    </source>
</evidence>
<accession>A0A8S4R985</accession>
<evidence type="ECO:0000313" key="7">
    <source>
        <dbReference type="Proteomes" id="UP000838756"/>
    </source>
</evidence>
<dbReference type="GO" id="GO:0005576">
    <property type="term" value="C:extracellular region"/>
    <property type="evidence" value="ECO:0007669"/>
    <property type="project" value="UniProtKB-SubCell"/>
</dbReference>
<keyword evidence="2" id="KW-0964">Secreted</keyword>
<feature type="transmembrane region" description="Helical" evidence="3">
    <location>
        <begin position="630"/>
        <end position="651"/>
    </location>
</feature>
<dbReference type="InterPro" id="IPR035940">
    <property type="entry name" value="CAP_sf"/>
</dbReference>
<gene>
    <name evidence="6" type="primary">jg22215</name>
    <name evidence="6" type="ORF">PAEG_LOCUS10794</name>
</gene>
<dbReference type="EMBL" id="CAKXAJ010024906">
    <property type="protein sequence ID" value="CAH2232562.1"/>
    <property type="molecule type" value="Genomic_DNA"/>
</dbReference>